<sequence>MFLRASHFAAVMALLGGSSAREWLSPEYRFFYQFPLPIPPVKRPKMSIKNPVTNRPIDYYEVDILPFKKQIYPDRGLTSMVGYDGMSPGPTFLVPRGREAVVRFTNKAVLPSAVHLHGSPTRAPWDGWAEDRIFPGQYKDYYYPNSESARF</sequence>
<proteinExistence type="inferred from homology"/>
<feature type="signal peptide" evidence="2">
    <location>
        <begin position="1"/>
        <end position="20"/>
    </location>
</feature>
<evidence type="ECO:0000256" key="2">
    <source>
        <dbReference type="SAM" id="SignalP"/>
    </source>
</evidence>
<evidence type="ECO:0000259" key="3">
    <source>
        <dbReference type="Pfam" id="PF07732"/>
    </source>
</evidence>
<dbReference type="Gene3D" id="2.60.40.420">
    <property type="entry name" value="Cupredoxins - blue copper proteins"/>
    <property type="match status" value="1"/>
</dbReference>
<dbReference type="STRING" id="1173701.A0A066WUH3"/>
<name>A0A066WUH3_COLSU</name>
<dbReference type="InterPro" id="IPR011707">
    <property type="entry name" value="Cu-oxidase-like_N"/>
</dbReference>
<organism evidence="4 5">
    <name type="scientific">Colletotrichum sublineola</name>
    <name type="common">Sorghum anthracnose fungus</name>
    <dbReference type="NCBI Taxonomy" id="1173701"/>
    <lineage>
        <taxon>Eukaryota</taxon>
        <taxon>Fungi</taxon>
        <taxon>Dikarya</taxon>
        <taxon>Ascomycota</taxon>
        <taxon>Pezizomycotina</taxon>
        <taxon>Sordariomycetes</taxon>
        <taxon>Hypocreomycetidae</taxon>
        <taxon>Glomerellales</taxon>
        <taxon>Glomerellaceae</taxon>
        <taxon>Colletotrichum</taxon>
        <taxon>Colletotrichum graminicola species complex</taxon>
    </lineage>
</organism>
<evidence type="ECO:0000313" key="5">
    <source>
        <dbReference type="Proteomes" id="UP000027238"/>
    </source>
</evidence>
<protein>
    <submittedName>
        <fullName evidence="4">Putative bilirubin oxidase</fullName>
    </submittedName>
</protein>
<dbReference type="OrthoDB" id="262547at2759"/>
<gene>
    <name evidence="4" type="ORF">CSUB01_02173</name>
</gene>
<accession>A0A066WUH3</accession>
<dbReference type="HOGENOM" id="CLU_1735776_0_0_1"/>
<reference evidence="5" key="1">
    <citation type="journal article" date="2014" name="Genome Announc.">
        <title>Draft genome sequence of Colletotrichum sublineola, a destructive pathogen of cultivated sorghum.</title>
        <authorList>
            <person name="Baroncelli R."/>
            <person name="Sanz-Martin J.M."/>
            <person name="Rech G.E."/>
            <person name="Sukno S.A."/>
            <person name="Thon M.R."/>
        </authorList>
    </citation>
    <scope>NUCLEOTIDE SEQUENCE [LARGE SCALE GENOMIC DNA]</scope>
    <source>
        <strain evidence="5">TX430BB</strain>
    </source>
</reference>
<comment type="similarity">
    <text evidence="1">Belongs to the multicopper oxidase family.</text>
</comment>
<feature type="chain" id="PRO_5001633253" evidence="2">
    <location>
        <begin position="21"/>
        <end position="151"/>
    </location>
</feature>
<dbReference type="EMBL" id="JMSE01001500">
    <property type="protein sequence ID" value="KDN60548.1"/>
    <property type="molecule type" value="Genomic_DNA"/>
</dbReference>
<dbReference type="AlphaFoldDB" id="A0A066WUH3"/>
<feature type="domain" description="Plastocyanin-like" evidence="3">
    <location>
        <begin position="69"/>
        <end position="148"/>
    </location>
</feature>
<evidence type="ECO:0000313" key="4">
    <source>
        <dbReference type="EMBL" id="KDN60548.1"/>
    </source>
</evidence>
<evidence type="ECO:0000256" key="1">
    <source>
        <dbReference type="ARBA" id="ARBA00010609"/>
    </source>
</evidence>
<dbReference type="SUPFAM" id="SSF49503">
    <property type="entry name" value="Cupredoxins"/>
    <property type="match status" value="1"/>
</dbReference>
<keyword evidence="2" id="KW-0732">Signal</keyword>
<feature type="non-terminal residue" evidence="4">
    <location>
        <position position="151"/>
    </location>
</feature>
<dbReference type="GO" id="GO:0005507">
    <property type="term" value="F:copper ion binding"/>
    <property type="evidence" value="ECO:0007669"/>
    <property type="project" value="InterPro"/>
</dbReference>
<dbReference type="eggNOG" id="ENOG502QR4X">
    <property type="taxonomic scope" value="Eukaryota"/>
</dbReference>
<dbReference type="Proteomes" id="UP000027238">
    <property type="component" value="Unassembled WGS sequence"/>
</dbReference>
<dbReference type="Pfam" id="PF07732">
    <property type="entry name" value="Cu-oxidase_3"/>
    <property type="match status" value="1"/>
</dbReference>
<keyword evidence="5" id="KW-1185">Reference proteome</keyword>
<comment type="caution">
    <text evidence="4">The sequence shown here is derived from an EMBL/GenBank/DDBJ whole genome shotgun (WGS) entry which is preliminary data.</text>
</comment>
<dbReference type="InterPro" id="IPR008972">
    <property type="entry name" value="Cupredoxin"/>
</dbReference>